<dbReference type="Proteomes" id="UP001642409">
    <property type="component" value="Unassembled WGS sequence"/>
</dbReference>
<evidence type="ECO:0000313" key="3">
    <source>
        <dbReference type="Proteomes" id="UP001642409"/>
    </source>
</evidence>
<comment type="caution">
    <text evidence="2">The sequence shown here is derived from an EMBL/GenBank/DDBJ whole genome shotgun (WGS) entry which is preliminary data.</text>
</comment>
<sequence>MNRTTFKLKSLFTILLTFNLIPKYLQTCKQPCKHVKLIYFPQSVGYHIYHQHNQNQIVLNTYLDFYYLQVSPTVTFCSQMFSDKYYHYGLEKIQYRLESSYIHQNVISEITHLMCFVTTIPSLVSWVTLLIANRQPHGGIRGN</sequence>
<gene>
    <name evidence="2" type="ORF">HINF_LOCUS4979</name>
</gene>
<keyword evidence="3" id="KW-1185">Reference proteome</keyword>
<protein>
    <submittedName>
        <fullName evidence="2">Hypothetical_protein</fullName>
    </submittedName>
</protein>
<reference evidence="2 3" key="1">
    <citation type="submission" date="2024-07" db="EMBL/GenBank/DDBJ databases">
        <authorList>
            <person name="Akdeniz Z."/>
        </authorList>
    </citation>
    <scope>NUCLEOTIDE SEQUENCE [LARGE SCALE GENOMIC DNA]</scope>
</reference>
<name>A0ABP1GZW1_9EUKA</name>
<organism evidence="2 3">
    <name type="scientific">Hexamita inflata</name>
    <dbReference type="NCBI Taxonomy" id="28002"/>
    <lineage>
        <taxon>Eukaryota</taxon>
        <taxon>Metamonada</taxon>
        <taxon>Diplomonadida</taxon>
        <taxon>Hexamitidae</taxon>
        <taxon>Hexamitinae</taxon>
        <taxon>Hexamita</taxon>
    </lineage>
</organism>
<feature type="chain" id="PRO_5046890786" evidence="1">
    <location>
        <begin position="28"/>
        <end position="143"/>
    </location>
</feature>
<accession>A0ABP1GZW1</accession>
<proteinExistence type="predicted"/>
<evidence type="ECO:0000256" key="1">
    <source>
        <dbReference type="SAM" id="SignalP"/>
    </source>
</evidence>
<feature type="signal peptide" evidence="1">
    <location>
        <begin position="1"/>
        <end position="27"/>
    </location>
</feature>
<keyword evidence="1" id="KW-0732">Signal</keyword>
<evidence type="ECO:0000313" key="2">
    <source>
        <dbReference type="EMBL" id="CAL5978832.1"/>
    </source>
</evidence>
<dbReference type="EMBL" id="CAXDID020000009">
    <property type="protein sequence ID" value="CAL5978832.1"/>
    <property type="molecule type" value="Genomic_DNA"/>
</dbReference>